<reference evidence="1" key="1">
    <citation type="journal article" date="2022" name="bioRxiv">
        <title>Sequencing and chromosome-scale assembly of the giantPleurodeles waltlgenome.</title>
        <authorList>
            <person name="Brown T."/>
            <person name="Elewa A."/>
            <person name="Iarovenko S."/>
            <person name="Subramanian E."/>
            <person name="Araus A.J."/>
            <person name="Petzold A."/>
            <person name="Susuki M."/>
            <person name="Suzuki K.-i.T."/>
            <person name="Hayashi T."/>
            <person name="Toyoda A."/>
            <person name="Oliveira C."/>
            <person name="Osipova E."/>
            <person name="Leigh N.D."/>
            <person name="Simon A."/>
            <person name="Yun M.H."/>
        </authorList>
    </citation>
    <scope>NUCLEOTIDE SEQUENCE</scope>
    <source>
        <strain evidence="1">20211129_DDA</strain>
        <tissue evidence="1">Liver</tissue>
    </source>
</reference>
<organism evidence="1 2">
    <name type="scientific">Pleurodeles waltl</name>
    <name type="common">Iberian ribbed newt</name>
    <dbReference type="NCBI Taxonomy" id="8319"/>
    <lineage>
        <taxon>Eukaryota</taxon>
        <taxon>Metazoa</taxon>
        <taxon>Chordata</taxon>
        <taxon>Craniata</taxon>
        <taxon>Vertebrata</taxon>
        <taxon>Euteleostomi</taxon>
        <taxon>Amphibia</taxon>
        <taxon>Batrachia</taxon>
        <taxon>Caudata</taxon>
        <taxon>Salamandroidea</taxon>
        <taxon>Salamandridae</taxon>
        <taxon>Pleurodelinae</taxon>
        <taxon>Pleurodeles</taxon>
    </lineage>
</organism>
<dbReference type="EMBL" id="JANPWB010000015">
    <property type="protein sequence ID" value="KAJ1093066.1"/>
    <property type="molecule type" value="Genomic_DNA"/>
</dbReference>
<feature type="non-terminal residue" evidence="1">
    <location>
        <position position="1"/>
    </location>
</feature>
<feature type="non-terminal residue" evidence="1">
    <location>
        <position position="132"/>
    </location>
</feature>
<keyword evidence="2" id="KW-1185">Reference proteome</keyword>
<accession>A0AAV7LNB9</accession>
<protein>
    <submittedName>
        <fullName evidence="1">Uncharacterized protein</fullName>
    </submittedName>
</protein>
<proteinExistence type="predicted"/>
<sequence length="132" mass="15587">TLLFYYRDRDAILQAARSYGDIKYENATIRFFPYFTLQVQRKRQSFDEVNKRRPQRVHITVVVGGLPEEQESKAVQWHLHKVNDAPASMHSLPELKSYNKNGTNFRTEEAVRPGYYQEDENCIPLHVLNIHH</sequence>
<gene>
    <name evidence="1" type="ORF">NDU88_006175</name>
</gene>
<evidence type="ECO:0000313" key="2">
    <source>
        <dbReference type="Proteomes" id="UP001066276"/>
    </source>
</evidence>
<dbReference type="AlphaFoldDB" id="A0AAV7LNB9"/>
<dbReference type="Proteomes" id="UP001066276">
    <property type="component" value="Chromosome 11"/>
</dbReference>
<comment type="caution">
    <text evidence="1">The sequence shown here is derived from an EMBL/GenBank/DDBJ whole genome shotgun (WGS) entry which is preliminary data.</text>
</comment>
<name>A0AAV7LNB9_PLEWA</name>
<evidence type="ECO:0000313" key="1">
    <source>
        <dbReference type="EMBL" id="KAJ1093066.1"/>
    </source>
</evidence>